<proteinExistence type="predicted"/>
<evidence type="ECO:0000313" key="3">
    <source>
        <dbReference type="Proteomes" id="UP000192907"/>
    </source>
</evidence>
<evidence type="ECO:0000313" key="2">
    <source>
        <dbReference type="EMBL" id="SME99878.1"/>
    </source>
</evidence>
<evidence type="ECO:0000256" key="1">
    <source>
        <dbReference type="SAM" id="Phobius"/>
    </source>
</evidence>
<gene>
    <name evidence="2" type="ORF">SAMN06296036_10349</name>
</gene>
<dbReference type="RefSeq" id="WP_132316289.1">
    <property type="nucleotide sequence ID" value="NZ_FWZT01000003.1"/>
</dbReference>
<feature type="transmembrane region" description="Helical" evidence="1">
    <location>
        <begin position="60"/>
        <end position="80"/>
    </location>
</feature>
<protein>
    <submittedName>
        <fullName evidence="2">Uncharacterized protein</fullName>
    </submittedName>
</protein>
<feature type="transmembrane region" description="Helical" evidence="1">
    <location>
        <begin position="33"/>
        <end position="51"/>
    </location>
</feature>
<dbReference type="AlphaFoldDB" id="A0A1Y6BEF9"/>
<keyword evidence="3" id="KW-1185">Reference proteome</keyword>
<dbReference type="Proteomes" id="UP000192907">
    <property type="component" value="Unassembled WGS sequence"/>
</dbReference>
<keyword evidence="1" id="KW-0812">Transmembrane</keyword>
<dbReference type="EMBL" id="FWZT01000003">
    <property type="protein sequence ID" value="SME99878.1"/>
    <property type="molecule type" value="Genomic_DNA"/>
</dbReference>
<keyword evidence="1" id="KW-0472">Membrane</keyword>
<accession>A0A1Y6BEF9</accession>
<sequence>MKKNLSPMVFWPIFLILMALLGADYYLHGSVALDHVVLASALITAFLVILSDTLVLRSSVFLAVLLGLIVIQLSGLPPLLETNMTAFLSALIMGATAFLADSARQLS</sequence>
<keyword evidence="1" id="KW-1133">Transmembrane helix</keyword>
<organism evidence="2 3">
    <name type="scientific">Pseudobacteriovorax antillogorgiicola</name>
    <dbReference type="NCBI Taxonomy" id="1513793"/>
    <lineage>
        <taxon>Bacteria</taxon>
        <taxon>Pseudomonadati</taxon>
        <taxon>Bdellovibrionota</taxon>
        <taxon>Oligoflexia</taxon>
        <taxon>Oligoflexales</taxon>
        <taxon>Pseudobacteriovoracaceae</taxon>
        <taxon>Pseudobacteriovorax</taxon>
    </lineage>
</organism>
<reference evidence="3" key="1">
    <citation type="submission" date="2017-04" db="EMBL/GenBank/DDBJ databases">
        <authorList>
            <person name="Varghese N."/>
            <person name="Submissions S."/>
        </authorList>
    </citation>
    <scope>NUCLEOTIDE SEQUENCE [LARGE SCALE GENOMIC DNA]</scope>
    <source>
        <strain evidence="3">RKEM611</strain>
    </source>
</reference>
<feature type="transmembrane region" description="Helical" evidence="1">
    <location>
        <begin position="9"/>
        <end position="27"/>
    </location>
</feature>
<name>A0A1Y6BEF9_9BACT</name>